<name>A0ABR9KRC6_9ACTN</name>
<proteinExistence type="predicted"/>
<protein>
    <submittedName>
        <fullName evidence="2">Uncharacterized protein</fullName>
    </submittedName>
</protein>
<feature type="region of interest" description="Disordered" evidence="1">
    <location>
        <begin position="80"/>
        <end position="104"/>
    </location>
</feature>
<dbReference type="RefSeq" id="WP_192778930.1">
    <property type="nucleotide sequence ID" value="NZ_BAAASY010000031.1"/>
</dbReference>
<dbReference type="Proteomes" id="UP000661607">
    <property type="component" value="Unassembled WGS sequence"/>
</dbReference>
<evidence type="ECO:0000313" key="3">
    <source>
        <dbReference type="Proteomes" id="UP000661607"/>
    </source>
</evidence>
<evidence type="ECO:0000256" key="1">
    <source>
        <dbReference type="SAM" id="MobiDB-lite"/>
    </source>
</evidence>
<dbReference type="EMBL" id="JADBEF010000001">
    <property type="protein sequence ID" value="MBE1564576.1"/>
    <property type="molecule type" value="Genomic_DNA"/>
</dbReference>
<accession>A0ABR9KRC6</accession>
<evidence type="ECO:0000313" key="2">
    <source>
        <dbReference type="EMBL" id="MBE1564576.1"/>
    </source>
</evidence>
<reference evidence="2 3" key="1">
    <citation type="submission" date="2020-10" db="EMBL/GenBank/DDBJ databases">
        <title>Sequencing the genomes of 1000 actinobacteria strains.</title>
        <authorList>
            <person name="Klenk H.-P."/>
        </authorList>
    </citation>
    <scope>NUCLEOTIDE SEQUENCE [LARGE SCALE GENOMIC DNA]</scope>
    <source>
        <strain evidence="2 3">DSM 43748</strain>
    </source>
</reference>
<gene>
    <name evidence="2" type="ORF">H4W81_007355</name>
</gene>
<keyword evidence="3" id="KW-1185">Reference proteome</keyword>
<organism evidence="2 3">
    <name type="scientific">Nonomuraea africana</name>
    <dbReference type="NCBI Taxonomy" id="46171"/>
    <lineage>
        <taxon>Bacteria</taxon>
        <taxon>Bacillati</taxon>
        <taxon>Actinomycetota</taxon>
        <taxon>Actinomycetes</taxon>
        <taxon>Streptosporangiales</taxon>
        <taxon>Streptosporangiaceae</taxon>
        <taxon>Nonomuraea</taxon>
    </lineage>
</organism>
<sequence length="104" mass="10785">MTGFEIASGAVGHEGTRVSTHGADHEAAMQRLRERGNGVGFWGDDGLFGMIAATYAECTQVSLAALTGVSGEVAGTGEAMTGVARNTRDMEDATSESIGRFTWA</sequence>
<comment type="caution">
    <text evidence="2">The sequence shown here is derived from an EMBL/GenBank/DDBJ whole genome shotgun (WGS) entry which is preliminary data.</text>
</comment>
<feature type="region of interest" description="Disordered" evidence="1">
    <location>
        <begin position="1"/>
        <end position="24"/>
    </location>
</feature>